<dbReference type="Gene3D" id="1.20.5.1500">
    <property type="match status" value="1"/>
</dbReference>
<sequence>MSEPIRNKKADFPVAPTPQNTPANNAPISSHAQQPGVSSIKEETLDSATAASLFARNPALVSMIQVPSPVVRRRVAGLKGVQKEHSQLEAQFQEEVLELEKKFFAKFTPLYERRAAIVNGTKEPTEDEVEAGKEDEEEDEEEGETKETEEKQDEGEPMNGIPEFWLSAMKNQISLAEMITERDEEALKYLTDIRMEYLDRPGFRLIFEFAENDFFTNKTITKAYYYKDENGYGGDFIYDHAEGSEIEWKEEKDLTLRLESKKQRNKTFLPNLSSTSSLPPQPPTEDDESVASDIEERLELDYQLGEDIKEKLIPRAIDWFTGEALQFEELGEDIDPDEFEDDEDEDEDEDDEDDQGSDHDVEDDSDDEDGTSKPKKEAAECKQN</sequence>
<feature type="compositionally biased region" description="Acidic residues" evidence="3">
    <location>
        <begin position="329"/>
        <end position="369"/>
    </location>
</feature>
<dbReference type="GO" id="GO:0006334">
    <property type="term" value="P:nucleosome assembly"/>
    <property type="evidence" value="ECO:0007669"/>
    <property type="project" value="InterPro"/>
</dbReference>
<comment type="caution">
    <text evidence="4">The sequence shown here is derived from an EMBL/GenBank/DDBJ whole genome shotgun (WGS) entry which is preliminary data.</text>
</comment>
<name>A0AAD6HND5_9EURO</name>
<dbReference type="Gene3D" id="3.30.1120.90">
    <property type="entry name" value="Nucleosome assembly protein"/>
    <property type="match status" value="1"/>
</dbReference>
<dbReference type="InterPro" id="IPR002164">
    <property type="entry name" value="NAP_family"/>
</dbReference>
<dbReference type="AlphaFoldDB" id="A0AAD6HND5"/>
<dbReference type="FunFam" id="3.30.1120.90:FF:000003">
    <property type="entry name" value="Nucleosome assembly protein"/>
    <property type="match status" value="1"/>
</dbReference>
<feature type="compositionally biased region" description="Low complexity" evidence="3">
    <location>
        <begin position="268"/>
        <end position="278"/>
    </location>
</feature>
<evidence type="ECO:0000256" key="1">
    <source>
        <dbReference type="ARBA" id="ARBA00009947"/>
    </source>
</evidence>
<dbReference type="SUPFAM" id="SSF143113">
    <property type="entry name" value="NAP-like"/>
    <property type="match status" value="1"/>
</dbReference>
<feature type="region of interest" description="Disordered" evidence="3">
    <location>
        <begin position="326"/>
        <end position="384"/>
    </location>
</feature>
<evidence type="ECO:0000256" key="2">
    <source>
        <dbReference type="RuleBase" id="RU003876"/>
    </source>
</evidence>
<gene>
    <name evidence="4" type="ORF">N7493_004328</name>
</gene>
<evidence type="ECO:0000313" key="4">
    <source>
        <dbReference type="EMBL" id="KAJ5727998.1"/>
    </source>
</evidence>
<comment type="similarity">
    <text evidence="1 2">Belongs to the nucleosome assembly protein (NAP) family.</text>
</comment>
<protein>
    <recommendedName>
        <fullName evidence="6">Nucleosome assembly protein</fullName>
    </recommendedName>
</protein>
<feature type="compositionally biased region" description="Basic and acidic residues" evidence="3">
    <location>
        <begin position="1"/>
        <end position="11"/>
    </location>
</feature>
<reference evidence="4" key="1">
    <citation type="journal article" date="2023" name="IMA Fungus">
        <title>Comparative genomic study of the Penicillium genus elucidates a diverse pangenome and 15 lateral gene transfer events.</title>
        <authorList>
            <person name="Petersen C."/>
            <person name="Sorensen T."/>
            <person name="Nielsen M.R."/>
            <person name="Sondergaard T.E."/>
            <person name="Sorensen J.L."/>
            <person name="Fitzpatrick D.A."/>
            <person name="Frisvad J.C."/>
            <person name="Nielsen K.L."/>
        </authorList>
    </citation>
    <scope>NUCLEOTIDE SEQUENCE</scope>
    <source>
        <strain evidence="4">IBT 17514</strain>
    </source>
</reference>
<reference evidence="4" key="2">
    <citation type="submission" date="2023-01" db="EMBL/GenBank/DDBJ databases">
        <authorList>
            <person name="Petersen C."/>
        </authorList>
    </citation>
    <scope>NUCLEOTIDE SEQUENCE</scope>
    <source>
        <strain evidence="4">IBT 17514</strain>
    </source>
</reference>
<proteinExistence type="inferred from homology"/>
<organism evidence="4 5">
    <name type="scientific">Penicillium malachiteum</name>
    <dbReference type="NCBI Taxonomy" id="1324776"/>
    <lineage>
        <taxon>Eukaryota</taxon>
        <taxon>Fungi</taxon>
        <taxon>Dikarya</taxon>
        <taxon>Ascomycota</taxon>
        <taxon>Pezizomycotina</taxon>
        <taxon>Eurotiomycetes</taxon>
        <taxon>Eurotiomycetidae</taxon>
        <taxon>Eurotiales</taxon>
        <taxon>Aspergillaceae</taxon>
        <taxon>Penicillium</taxon>
    </lineage>
</organism>
<evidence type="ECO:0000313" key="5">
    <source>
        <dbReference type="Proteomes" id="UP001215712"/>
    </source>
</evidence>
<dbReference type="GO" id="GO:0005634">
    <property type="term" value="C:nucleus"/>
    <property type="evidence" value="ECO:0007669"/>
    <property type="project" value="InterPro"/>
</dbReference>
<feature type="compositionally biased region" description="Polar residues" evidence="3">
    <location>
        <begin position="28"/>
        <end position="37"/>
    </location>
</feature>
<dbReference type="FunFam" id="1.20.5.1500:FF:000001">
    <property type="entry name" value="Nucleosome assembly protein 1-like 1"/>
    <property type="match status" value="1"/>
</dbReference>
<dbReference type="PANTHER" id="PTHR11875">
    <property type="entry name" value="TESTIS-SPECIFIC Y-ENCODED PROTEIN"/>
    <property type="match status" value="1"/>
</dbReference>
<dbReference type="Proteomes" id="UP001215712">
    <property type="component" value="Unassembled WGS sequence"/>
</dbReference>
<keyword evidence="5" id="KW-1185">Reference proteome</keyword>
<dbReference type="Pfam" id="PF00956">
    <property type="entry name" value="NAP"/>
    <property type="match status" value="1"/>
</dbReference>
<feature type="region of interest" description="Disordered" evidence="3">
    <location>
        <begin position="268"/>
        <end position="291"/>
    </location>
</feature>
<evidence type="ECO:0008006" key="6">
    <source>
        <dbReference type="Google" id="ProtNLM"/>
    </source>
</evidence>
<accession>A0AAD6HND5</accession>
<evidence type="ECO:0000256" key="3">
    <source>
        <dbReference type="SAM" id="MobiDB-lite"/>
    </source>
</evidence>
<dbReference type="InterPro" id="IPR037231">
    <property type="entry name" value="NAP-like_sf"/>
</dbReference>
<feature type="region of interest" description="Disordered" evidence="3">
    <location>
        <begin position="1"/>
        <end position="43"/>
    </location>
</feature>
<feature type="region of interest" description="Disordered" evidence="3">
    <location>
        <begin position="118"/>
        <end position="160"/>
    </location>
</feature>
<dbReference type="EMBL" id="JAQJAN010000005">
    <property type="protein sequence ID" value="KAJ5727998.1"/>
    <property type="molecule type" value="Genomic_DNA"/>
</dbReference>
<feature type="compositionally biased region" description="Basic and acidic residues" evidence="3">
    <location>
        <begin position="370"/>
        <end position="384"/>
    </location>
</feature>
<feature type="compositionally biased region" description="Acidic residues" evidence="3">
    <location>
        <begin position="125"/>
        <end position="144"/>
    </location>
</feature>
<feature type="compositionally biased region" description="Low complexity" evidence="3">
    <location>
        <begin position="13"/>
        <end position="27"/>
    </location>
</feature>